<evidence type="ECO:0000313" key="8">
    <source>
        <dbReference type="EMBL" id="GLV12462.1"/>
    </source>
</evidence>
<dbReference type="InterPro" id="IPR001034">
    <property type="entry name" value="DeoR_HTH"/>
</dbReference>
<dbReference type="EMBL" id="BSRA01000001">
    <property type="protein sequence ID" value="GLV12462.1"/>
    <property type="molecule type" value="Genomic_DNA"/>
</dbReference>
<dbReference type="SMART" id="SM01134">
    <property type="entry name" value="DeoRC"/>
    <property type="match status" value="1"/>
</dbReference>
<proteinExistence type="predicted"/>
<dbReference type="SUPFAM" id="SSF100950">
    <property type="entry name" value="NagB/RpiA/CoA transferase-like"/>
    <property type="match status" value="1"/>
</dbReference>
<sequence length="257" mass="27773">MFADERKAQIAAYVQTHKSATVSMLAQMLATSESTIRRDLQELEEHGHLRRTHGGAIAVEVASFEPTWQEKHVRHAQEKARIARCAIKRIAPGQTVLLDGGTTTYQIAKQLSIDGVTVITNSIDIAAELSTRPGVHLVVLGGEFRNTTGALVGPFTEQMLSGVHVDIAFIGANGVDPTGITTPNTLEAATKRAMVACAQTVCVVADSSKFGQVSFVRVCEWKDVDVLYSDAPLQDPELAGVLQRNDVIYAYDAQDAE</sequence>
<evidence type="ECO:0000313" key="11">
    <source>
        <dbReference type="Proteomes" id="UP000182589"/>
    </source>
</evidence>
<dbReference type="SMART" id="SM00420">
    <property type="entry name" value="HTH_DEOR"/>
    <property type="match status" value="1"/>
</dbReference>
<dbReference type="Gene3D" id="1.10.10.10">
    <property type="entry name" value="Winged helix-like DNA-binding domain superfamily/Winged helix DNA-binding domain"/>
    <property type="match status" value="1"/>
</dbReference>
<dbReference type="Pfam" id="PF08220">
    <property type="entry name" value="HTH_DeoR"/>
    <property type="match status" value="1"/>
</dbReference>
<reference evidence="10" key="1">
    <citation type="submission" date="2016-10" db="EMBL/GenBank/DDBJ databases">
        <authorList>
            <person name="de Groot N.N."/>
        </authorList>
    </citation>
    <scope>NUCLEOTIDE SEQUENCE [LARGE SCALE GENOMIC DNA]</scope>
    <source>
        <strain evidence="10">DSM 12489</strain>
    </source>
</reference>
<dbReference type="InterPro" id="IPR036390">
    <property type="entry name" value="WH_DNA-bd_sf"/>
</dbReference>
<keyword evidence="11" id="KW-1185">Reference proteome</keyword>
<evidence type="ECO:0000256" key="4">
    <source>
        <dbReference type="ARBA" id="ARBA00023125"/>
    </source>
</evidence>
<evidence type="ECO:0000313" key="9">
    <source>
        <dbReference type="EMBL" id="GLV12470.1"/>
    </source>
</evidence>
<reference evidence="11" key="2">
    <citation type="submission" date="2016-10" db="EMBL/GenBank/DDBJ databases">
        <authorList>
            <person name="Varghese N."/>
        </authorList>
    </citation>
    <scope>NUCLEOTIDE SEQUENCE [LARGE SCALE GENOMIC DNA]</scope>
    <source>
        <strain evidence="11">DSM 12489</strain>
    </source>
</reference>
<organism evidence="10 11">
    <name type="scientific">Alicyclobacillus hesperidum</name>
    <dbReference type="NCBI Taxonomy" id="89784"/>
    <lineage>
        <taxon>Bacteria</taxon>
        <taxon>Bacillati</taxon>
        <taxon>Bacillota</taxon>
        <taxon>Bacilli</taxon>
        <taxon>Bacillales</taxon>
        <taxon>Alicyclobacillaceae</taxon>
        <taxon>Alicyclobacillus</taxon>
    </lineage>
</organism>
<dbReference type="RefSeq" id="WP_006447670.1">
    <property type="nucleotide sequence ID" value="NZ_BSRA01000001.1"/>
</dbReference>
<dbReference type="PROSITE" id="PS51000">
    <property type="entry name" value="HTH_DEOR_2"/>
    <property type="match status" value="1"/>
</dbReference>
<dbReference type="Proteomes" id="UP001157137">
    <property type="component" value="Unassembled WGS sequence"/>
</dbReference>
<dbReference type="Proteomes" id="UP000182589">
    <property type="component" value="Unassembled WGS sequence"/>
</dbReference>
<evidence type="ECO:0000256" key="1">
    <source>
        <dbReference type="ARBA" id="ARBA00021390"/>
    </source>
</evidence>
<dbReference type="Gene3D" id="3.40.50.1360">
    <property type="match status" value="1"/>
</dbReference>
<keyword evidence="4" id="KW-0238">DNA-binding</keyword>
<accession>A0A1H2SN59</accession>
<dbReference type="InterPro" id="IPR036388">
    <property type="entry name" value="WH-like_DNA-bd_sf"/>
</dbReference>
<keyword evidence="3" id="KW-0805">Transcription regulation</keyword>
<name>A0A1H2SN59_9BACL</name>
<comment type="function">
    <text evidence="6">Repressor of the lactose catabolism operon. Galactose-6-phosphate is the inducer.</text>
</comment>
<dbReference type="PROSITE" id="PS00894">
    <property type="entry name" value="HTH_DEOR_1"/>
    <property type="match status" value="1"/>
</dbReference>
<evidence type="ECO:0000256" key="5">
    <source>
        <dbReference type="ARBA" id="ARBA00023163"/>
    </source>
</evidence>
<evidence type="ECO:0000259" key="7">
    <source>
        <dbReference type="PROSITE" id="PS51000"/>
    </source>
</evidence>
<dbReference type="Pfam" id="PF00455">
    <property type="entry name" value="DeoRC"/>
    <property type="match status" value="1"/>
</dbReference>
<evidence type="ECO:0000313" key="10">
    <source>
        <dbReference type="EMBL" id="SDW33093.1"/>
    </source>
</evidence>
<dbReference type="InterPro" id="IPR014036">
    <property type="entry name" value="DeoR-like_C"/>
</dbReference>
<dbReference type="STRING" id="89784.SAMN04489725_104156"/>
<dbReference type="GO" id="GO:0003677">
    <property type="term" value="F:DNA binding"/>
    <property type="evidence" value="ECO:0007669"/>
    <property type="project" value="UniProtKB-KW"/>
</dbReference>
<feature type="domain" description="HTH deoR-type" evidence="7">
    <location>
        <begin position="3"/>
        <end position="58"/>
    </location>
</feature>
<dbReference type="PANTHER" id="PTHR30363">
    <property type="entry name" value="HTH-TYPE TRANSCRIPTIONAL REGULATOR SRLR-RELATED"/>
    <property type="match status" value="1"/>
</dbReference>
<gene>
    <name evidence="8" type="ORF">Heshes_01460</name>
    <name evidence="9" type="ORF">Heshes_01540</name>
    <name evidence="10" type="ORF">SAMN04489725_104156</name>
</gene>
<evidence type="ECO:0000256" key="2">
    <source>
        <dbReference type="ARBA" id="ARBA00022491"/>
    </source>
</evidence>
<keyword evidence="2" id="KW-0678">Repressor</keyword>
<reference evidence="8" key="3">
    <citation type="submission" date="2023-02" db="EMBL/GenBank/DDBJ databases">
        <title>Proposal of a novel subspecies: Alicyclobacillus hesperidum subspecies aegle.</title>
        <authorList>
            <person name="Goto K."/>
            <person name="Fujii T."/>
            <person name="Yasui K."/>
            <person name="Mochida K."/>
            <person name="Kato-Tanaka Y."/>
            <person name="Morohoshi S."/>
            <person name="An S.Y."/>
            <person name="Kasai H."/>
            <person name="Yokota A."/>
        </authorList>
    </citation>
    <scope>NUCLEOTIDE SEQUENCE</scope>
    <source>
        <strain evidence="8">DSM 12766</strain>
    </source>
</reference>
<dbReference type="EMBL" id="FNOJ01000004">
    <property type="protein sequence ID" value="SDW33093.1"/>
    <property type="molecule type" value="Genomic_DNA"/>
</dbReference>
<dbReference type="GO" id="GO:0003700">
    <property type="term" value="F:DNA-binding transcription factor activity"/>
    <property type="evidence" value="ECO:0007669"/>
    <property type="project" value="InterPro"/>
</dbReference>
<dbReference type="SUPFAM" id="SSF46785">
    <property type="entry name" value="Winged helix' DNA-binding domain"/>
    <property type="match status" value="1"/>
</dbReference>
<dbReference type="InterPro" id="IPR037171">
    <property type="entry name" value="NagB/RpiA_transferase-like"/>
</dbReference>
<evidence type="ECO:0000256" key="6">
    <source>
        <dbReference type="ARBA" id="ARBA00024937"/>
    </source>
</evidence>
<dbReference type="AlphaFoldDB" id="A0A1H2SN59"/>
<dbReference type="EMBL" id="BSRA01000001">
    <property type="protein sequence ID" value="GLV12470.1"/>
    <property type="molecule type" value="Genomic_DNA"/>
</dbReference>
<protein>
    <recommendedName>
        <fullName evidence="1">Lactose phosphotransferase system repressor</fullName>
    </recommendedName>
</protein>
<dbReference type="PRINTS" id="PR00037">
    <property type="entry name" value="HTHLACR"/>
</dbReference>
<keyword evidence="5" id="KW-0804">Transcription</keyword>
<dbReference type="InterPro" id="IPR018356">
    <property type="entry name" value="Tscrpt_reg_HTH_DeoR_CS"/>
</dbReference>
<evidence type="ECO:0000256" key="3">
    <source>
        <dbReference type="ARBA" id="ARBA00023015"/>
    </source>
</evidence>
<dbReference type="PANTHER" id="PTHR30363:SF4">
    <property type="entry name" value="GLYCEROL-3-PHOSPHATE REGULON REPRESSOR"/>
    <property type="match status" value="1"/>
</dbReference>
<dbReference type="InterPro" id="IPR050313">
    <property type="entry name" value="Carb_Metab_HTH_regulators"/>
</dbReference>